<accession>A0A9P1FVG7</accession>
<dbReference type="Gene3D" id="1.10.150.50">
    <property type="entry name" value="Transcription Factor, Ets-1"/>
    <property type="match status" value="1"/>
</dbReference>
<feature type="domain" description="SAM" evidence="2">
    <location>
        <begin position="1"/>
        <end position="64"/>
    </location>
</feature>
<dbReference type="AlphaFoldDB" id="A0A9P1FVG7"/>
<gene>
    <name evidence="3" type="ORF">C1SCF055_LOCUS16705</name>
</gene>
<evidence type="ECO:0000313" key="4">
    <source>
        <dbReference type="EMBL" id="CAL4776958.1"/>
    </source>
</evidence>
<dbReference type="Pfam" id="PF00536">
    <property type="entry name" value="SAM_1"/>
    <property type="match status" value="1"/>
</dbReference>
<reference evidence="3" key="1">
    <citation type="submission" date="2022-10" db="EMBL/GenBank/DDBJ databases">
        <authorList>
            <person name="Chen Y."/>
            <person name="Dougan E. K."/>
            <person name="Chan C."/>
            <person name="Rhodes N."/>
            <person name="Thang M."/>
        </authorList>
    </citation>
    <scope>NUCLEOTIDE SEQUENCE</scope>
</reference>
<dbReference type="SUPFAM" id="SSF47769">
    <property type="entry name" value="SAM/Pointed domain"/>
    <property type="match status" value="1"/>
</dbReference>
<feature type="compositionally biased region" description="Basic residues" evidence="1">
    <location>
        <begin position="122"/>
        <end position="132"/>
    </location>
</feature>
<keyword evidence="5" id="KW-1185">Reference proteome</keyword>
<protein>
    <recommendedName>
        <fullName evidence="2">SAM domain-containing protein</fullName>
    </recommendedName>
</protein>
<dbReference type="InterPro" id="IPR013761">
    <property type="entry name" value="SAM/pointed_sf"/>
</dbReference>
<dbReference type="OrthoDB" id="2139176at2759"/>
<dbReference type="InterPro" id="IPR001660">
    <property type="entry name" value="SAM"/>
</dbReference>
<feature type="region of interest" description="Disordered" evidence="1">
    <location>
        <begin position="109"/>
        <end position="135"/>
    </location>
</feature>
<comment type="caution">
    <text evidence="3">The sequence shown here is derived from an EMBL/GenBank/DDBJ whole genome shotgun (WGS) entry which is preliminary data.</text>
</comment>
<dbReference type="Proteomes" id="UP001152797">
    <property type="component" value="Unassembled WGS sequence"/>
</dbReference>
<evidence type="ECO:0000259" key="2">
    <source>
        <dbReference type="PROSITE" id="PS50105"/>
    </source>
</evidence>
<dbReference type="EMBL" id="CAMXCT010001391">
    <property type="protein sequence ID" value="CAI3989646.1"/>
    <property type="molecule type" value="Genomic_DNA"/>
</dbReference>
<name>A0A9P1FVG7_9DINO</name>
<dbReference type="EMBL" id="CAMXCT030001391">
    <property type="protein sequence ID" value="CAL4776958.1"/>
    <property type="molecule type" value="Genomic_DNA"/>
</dbReference>
<proteinExistence type="predicted"/>
<dbReference type="PROSITE" id="PS50105">
    <property type="entry name" value="SAM_DOMAIN"/>
    <property type="match status" value="1"/>
</dbReference>
<organism evidence="3">
    <name type="scientific">Cladocopium goreaui</name>
    <dbReference type="NCBI Taxonomy" id="2562237"/>
    <lineage>
        <taxon>Eukaryota</taxon>
        <taxon>Sar</taxon>
        <taxon>Alveolata</taxon>
        <taxon>Dinophyceae</taxon>
        <taxon>Suessiales</taxon>
        <taxon>Symbiodiniaceae</taxon>
        <taxon>Cladocopium</taxon>
    </lineage>
</organism>
<reference evidence="4 5" key="2">
    <citation type="submission" date="2024-05" db="EMBL/GenBank/DDBJ databases">
        <authorList>
            <person name="Chen Y."/>
            <person name="Shah S."/>
            <person name="Dougan E. K."/>
            <person name="Thang M."/>
            <person name="Chan C."/>
        </authorList>
    </citation>
    <scope>NUCLEOTIDE SEQUENCE [LARGE SCALE GENOMIC DNA]</scope>
</reference>
<sequence>MSSHQVGQYMAACGFADYEHLFKEHNISGDRLLQLTSEDLRDIGFVTVGDRLVMQQEIAGLRAGRRIAWRSNSFELGQERMVTSKSDRSDSESRLVGWNTNEERKSEYLKSAEEVSKQKDQKSRRKALRKHRSSEDLRSLRSKICQALRLAAAREDGCMGHAVLKVWQSYVQQQVKDRQRLVEDLTPSALCGLRGVCARRTVLSQLAALRAWAAVVVLRRHEVELKAQEEKASLRSTSALAVLRNELRAVRWQGHRAAFRLAQQRALLAQLAPFNAWRQLSQEAHWS</sequence>
<feature type="compositionally biased region" description="Basic and acidic residues" evidence="1">
    <location>
        <begin position="109"/>
        <end position="121"/>
    </location>
</feature>
<evidence type="ECO:0000313" key="5">
    <source>
        <dbReference type="Proteomes" id="UP001152797"/>
    </source>
</evidence>
<evidence type="ECO:0000256" key="1">
    <source>
        <dbReference type="SAM" id="MobiDB-lite"/>
    </source>
</evidence>
<dbReference type="EMBL" id="CAMXCT020001391">
    <property type="protein sequence ID" value="CAL1143021.1"/>
    <property type="molecule type" value="Genomic_DNA"/>
</dbReference>
<dbReference type="SMART" id="SM00454">
    <property type="entry name" value="SAM"/>
    <property type="match status" value="1"/>
</dbReference>
<evidence type="ECO:0000313" key="3">
    <source>
        <dbReference type="EMBL" id="CAI3989646.1"/>
    </source>
</evidence>